<dbReference type="EMBL" id="JAOTPV010000001">
    <property type="protein sequence ID" value="KAJ4489972.1"/>
    <property type="molecule type" value="Genomic_DNA"/>
</dbReference>
<feature type="region of interest" description="Disordered" evidence="3">
    <location>
        <begin position="52"/>
        <end position="115"/>
    </location>
</feature>
<feature type="compositionally biased region" description="Basic and acidic residues" evidence="3">
    <location>
        <begin position="106"/>
        <end position="115"/>
    </location>
</feature>
<organism evidence="4 5">
    <name type="scientific">Lentinula aciculospora</name>
    <dbReference type="NCBI Taxonomy" id="153920"/>
    <lineage>
        <taxon>Eukaryota</taxon>
        <taxon>Fungi</taxon>
        <taxon>Dikarya</taxon>
        <taxon>Basidiomycota</taxon>
        <taxon>Agaricomycotina</taxon>
        <taxon>Agaricomycetes</taxon>
        <taxon>Agaricomycetidae</taxon>
        <taxon>Agaricales</taxon>
        <taxon>Marasmiineae</taxon>
        <taxon>Omphalotaceae</taxon>
        <taxon>Lentinula</taxon>
    </lineage>
</organism>
<dbReference type="GO" id="GO:0005739">
    <property type="term" value="C:mitochondrion"/>
    <property type="evidence" value="ECO:0007669"/>
    <property type="project" value="TreeGrafter"/>
</dbReference>
<proteinExistence type="inferred from homology"/>
<comment type="similarity">
    <text evidence="1">Belongs to the SDHAF4 family.</text>
</comment>
<dbReference type="PANTHER" id="PTHR28524:SF3">
    <property type="entry name" value="SUCCINATE DEHYDROGENASE ASSEMBLY FACTOR 4, MITOCHONDRIAL"/>
    <property type="match status" value="1"/>
</dbReference>
<evidence type="ECO:0000313" key="5">
    <source>
        <dbReference type="Proteomes" id="UP001150266"/>
    </source>
</evidence>
<name>A0A9W9DXU9_9AGAR</name>
<dbReference type="Proteomes" id="UP001150266">
    <property type="component" value="Unassembled WGS sequence"/>
</dbReference>
<sequence>MLAPITKQICPIIFLRRSLRLNARLISDNSFSRPSPPQLPRELQLEFEELQKQSENLPNPALSAAPPTPIPVEKEGDVHVNPITGEQGGPKTEPVGRWGGEGEGDWSFKGRVSDF</sequence>
<feature type="compositionally biased region" description="Low complexity" evidence="3">
    <location>
        <begin position="56"/>
        <end position="65"/>
    </location>
</feature>
<keyword evidence="5" id="KW-1185">Reference proteome</keyword>
<protein>
    <recommendedName>
        <fullName evidence="2">Succinate dehydrogenase assembly factor 4, mitochondrial</fullName>
    </recommendedName>
</protein>
<dbReference type="AlphaFoldDB" id="A0A9W9DXU9"/>
<gene>
    <name evidence="4" type="ORF">J3R30DRAFT_12736</name>
</gene>
<accession>A0A9W9DXU9</accession>
<dbReference type="Pfam" id="PF07896">
    <property type="entry name" value="DUF1674"/>
    <property type="match status" value="1"/>
</dbReference>
<evidence type="ECO:0000313" key="4">
    <source>
        <dbReference type="EMBL" id="KAJ4489972.1"/>
    </source>
</evidence>
<evidence type="ECO:0000256" key="2">
    <source>
        <dbReference type="ARBA" id="ARBA00022170"/>
    </source>
</evidence>
<evidence type="ECO:0000256" key="1">
    <source>
        <dbReference type="ARBA" id="ARBA00005701"/>
    </source>
</evidence>
<reference evidence="4" key="1">
    <citation type="submission" date="2022-08" db="EMBL/GenBank/DDBJ databases">
        <title>A Global Phylogenomic Analysis of the Shiitake Genus Lentinula.</title>
        <authorList>
            <consortium name="DOE Joint Genome Institute"/>
            <person name="Sierra-Patev S."/>
            <person name="Min B."/>
            <person name="Naranjo-Ortiz M."/>
            <person name="Looney B."/>
            <person name="Konkel Z."/>
            <person name="Slot J.C."/>
            <person name="Sakamoto Y."/>
            <person name="Steenwyk J.L."/>
            <person name="Rokas A."/>
            <person name="Carro J."/>
            <person name="Camarero S."/>
            <person name="Ferreira P."/>
            <person name="Molpeceres G."/>
            <person name="Ruiz-Duenas F.J."/>
            <person name="Serrano A."/>
            <person name="Henrissat B."/>
            <person name="Drula E."/>
            <person name="Hughes K.W."/>
            <person name="Mata J.L."/>
            <person name="Ishikawa N.K."/>
            <person name="Vargas-Isla R."/>
            <person name="Ushijima S."/>
            <person name="Smith C.A."/>
            <person name="Ahrendt S."/>
            <person name="Andreopoulos W."/>
            <person name="He G."/>
            <person name="Labutti K."/>
            <person name="Lipzen A."/>
            <person name="Ng V."/>
            <person name="Riley R."/>
            <person name="Sandor L."/>
            <person name="Barry K."/>
            <person name="Martinez A.T."/>
            <person name="Xiao Y."/>
            <person name="Gibbons J.G."/>
            <person name="Terashima K."/>
            <person name="Grigoriev I.V."/>
            <person name="Hibbett D.S."/>
        </authorList>
    </citation>
    <scope>NUCLEOTIDE SEQUENCE</scope>
    <source>
        <strain evidence="4">JLM2183</strain>
    </source>
</reference>
<dbReference type="OrthoDB" id="201362at2759"/>
<dbReference type="PANTHER" id="PTHR28524">
    <property type="entry name" value="SUCCINATE DEHYDROGENASE ASSEMBLY FACTOR 4, MITOCHONDRIAL"/>
    <property type="match status" value="1"/>
</dbReference>
<dbReference type="InterPro" id="IPR012875">
    <property type="entry name" value="SDHF4"/>
</dbReference>
<evidence type="ECO:0000256" key="3">
    <source>
        <dbReference type="SAM" id="MobiDB-lite"/>
    </source>
</evidence>
<dbReference type="GO" id="GO:0034553">
    <property type="term" value="P:mitochondrial respiratory chain complex II assembly"/>
    <property type="evidence" value="ECO:0007669"/>
    <property type="project" value="TreeGrafter"/>
</dbReference>
<comment type="caution">
    <text evidence="4">The sequence shown here is derived from an EMBL/GenBank/DDBJ whole genome shotgun (WGS) entry which is preliminary data.</text>
</comment>